<evidence type="ECO:0000313" key="2">
    <source>
        <dbReference type="Proteomes" id="UP001396334"/>
    </source>
</evidence>
<dbReference type="Proteomes" id="UP001396334">
    <property type="component" value="Unassembled WGS sequence"/>
</dbReference>
<accession>A0ABR2QVS7</accession>
<sequence length="92" mass="10544">MRSTTPFGISPENWLFEKSILVKTFHFPMSIGSAPLREFEDKFRISRSLSPVRVEGIVEENILDPRNSFLKEVRLPKQAGIGPDNLLLVKFK</sequence>
<proteinExistence type="predicted"/>
<gene>
    <name evidence="1" type="ORF">V6N11_042258</name>
</gene>
<evidence type="ECO:0000313" key="1">
    <source>
        <dbReference type="EMBL" id="KAK9004803.1"/>
    </source>
</evidence>
<keyword evidence="2" id="KW-1185">Reference proteome</keyword>
<protein>
    <submittedName>
        <fullName evidence="1">Uncharacterized protein</fullName>
    </submittedName>
</protein>
<reference evidence="1 2" key="1">
    <citation type="journal article" date="2024" name="G3 (Bethesda)">
        <title>Genome assembly of Hibiscus sabdariffa L. provides insights into metabolisms of medicinal natural products.</title>
        <authorList>
            <person name="Kim T."/>
        </authorList>
    </citation>
    <scope>NUCLEOTIDE SEQUENCE [LARGE SCALE GENOMIC DNA]</scope>
    <source>
        <strain evidence="1">TK-2024</strain>
        <tissue evidence="1">Old leaves</tissue>
    </source>
</reference>
<dbReference type="EMBL" id="JBBPBN010000030">
    <property type="protein sequence ID" value="KAK9004803.1"/>
    <property type="molecule type" value="Genomic_DNA"/>
</dbReference>
<organism evidence="1 2">
    <name type="scientific">Hibiscus sabdariffa</name>
    <name type="common">roselle</name>
    <dbReference type="NCBI Taxonomy" id="183260"/>
    <lineage>
        <taxon>Eukaryota</taxon>
        <taxon>Viridiplantae</taxon>
        <taxon>Streptophyta</taxon>
        <taxon>Embryophyta</taxon>
        <taxon>Tracheophyta</taxon>
        <taxon>Spermatophyta</taxon>
        <taxon>Magnoliopsida</taxon>
        <taxon>eudicotyledons</taxon>
        <taxon>Gunneridae</taxon>
        <taxon>Pentapetalae</taxon>
        <taxon>rosids</taxon>
        <taxon>malvids</taxon>
        <taxon>Malvales</taxon>
        <taxon>Malvaceae</taxon>
        <taxon>Malvoideae</taxon>
        <taxon>Hibiscus</taxon>
    </lineage>
</organism>
<name>A0ABR2QVS7_9ROSI</name>
<comment type="caution">
    <text evidence="1">The sequence shown here is derived from an EMBL/GenBank/DDBJ whole genome shotgun (WGS) entry which is preliminary data.</text>
</comment>